<evidence type="ECO:0000256" key="5">
    <source>
        <dbReference type="ARBA" id="ARBA00022801"/>
    </source>
</evidence>
<accession>F4P050</accession>
<dbReference type="GO" id="GO:0006508">
    <property type="term" value="P:proteolysis"/>
    <property type="evidence" value="ECO:0007669"/>
    <property type="project" value="UniProtKB-KW"/>
</dbReference>
<name>F4P050_BATDJ</name>
<dbReference type="RefSeq" id="XP_006677824.1">
    <property type="nucleotide sequence ID" value="XM_006677761.1"/>
</dbReference>
<feature type="region of interest" description="Disordered" evidence="7">
    <location>
        <begin position="456"/>
        <end position="503"/>
    </location>
</feature>
<keyword evidence="2" id="KW-0645">Protease</keyword>
<evidence type="ECO:0000313" key="9">
    <source>
        <dbReference type="EMBL" id="EGF81377.1"/>
    </source>
</evidence>
<reference evidence="9 10" key="1">
    <citation type="submission" date="2009-12" db="EMBL/GenBank/DDBJ databases">
        <title>The draft genome of Batrachochytrium dendrobatidis.</title>
        <authorList>
            <consortium name="US DOE Joint Genome Institute (JGI-PGF)"/>
            <person name="Kuo A."/>
            <person name="Salamov A."/>
            <person name="Schmutz J."/>
            <person name="Lucas S."/>
            <person name="Pitluck S."/>
            <person name="Rosenblum E."/>
            <person name="Stajich J."/>
            <person name="Eisen M."/>
            <person name="Grigoriev I.V."/>
        </authorList>
    </citation>
    <scope>NUCLEOTIDE SEQUENCE [LARGE SCALE GENOMIC DNA]</scope>
    <source>
        <strain evidence="10">JAM81 / FGSC 10211</strain>
    </source>
</reference>
<comment type="similarity">
    <text evidence="1">Belongs to the peptidase A1 family.</text>
</comment>
<evidence type="ECO:0000313" key="10">
    <source>
        <dbReference type="Proteomes" id="UP000007241"/>
    </source>
</evidence>
<gene>
    <name evidence="9" type="ORF">BATDEDRAFT_23765</name>
</gene>
<feature type="compositionally biased region" description="Polar residues" evidence="7">
    <location>
        <begin position="456"/>
        <end position="482"/>
    </location>
</feature>
<feature type="compositionally biased region" description="Basic residues" evidence="7">
    <location>
        <begin position="491"/>
        <end position="503"/>
    </location>
</feature>
<proteinExistence type="inferred from homology"/>
<dbReference type="EMBL" id="GL882882">
    <property type="protein sequence ID" value="EGF81377.1"/>
    <property type="molecule type" value="Genomic_DNA"/>
</dbReference>
<dbReference type="PROSITE" id="PS51767">
    <property type="entry name" value="PEPTIDASE_A1"/>
    <property type="match status" value="1"/>
</dbReference>
<feature type="domain" description="Peptidase A1" evidence="8">
    <location>
        <begin position="79"/>
        <end position="431"/>
    </location>
</feature>
<dbReference type="SUPFAM" id="SSF50630">
    <property type="entry name" value="Acid proteases"/>
    <property type="match status" value="1"/>
</dbReference>
<dbReference type="HOGENOM" id="CLU_037528_0_0_1"/>
<dbReference type="InterPro" id="IPR033121">
    <property type="entry name" value="PEPTIDASE_A1"/>
</dbReference>
<dbReference type="InterPro" id="IPR001461">
    <property type="entry name" value="Aspartic_peptidase_A1"/>
</dbReference>
<keyword evidence="10" id="KW-1185">Reference proteome</keyword>
<evidence type="ECO:0000256" key="4">
    <source>
        <dbReference type="ARBA" id="ARBA00022750"/>
    </source>
</evidence>
<dbReference type="GO" id="GO:0004190">
    <property type="term" value="F:aspartic-type endopeptidase activity"/>
    <property type="evidence" value="ECO:0007669"/>
    <property type="project" value="UniProtKB-KW"/>
</dbReference>
<dbReference type="Gene3D" id="2.40.70.10">
    <property type="entry name" value="Acid Proteases"/>
    <property type="match status" value="2"/>
</dbReference>
<sequence length="503" mass="56043">MTAIGDEHSILLKLIFHQQRYLYIDPPYRVFLECVILALQAVAAVRLELESPIESASQSNNRLSKRSPVELGGDINKCYRMKFNIYGINLNLQVDSVMSDTIVPYPTSKNNLGLDILSITSGRLVTIEYKGKEYRGVSFTATVTIPGTSITDIGLPVVAVEKQSPDIVGISPNFDGVFGIGYPSLSKRRPQTTVLDVLYNDGVISNNEIGLQLCPYGMRSKSFINIGNTDVTAKCGTNGRSVAWVDSPSHGRHSVNIKSILVNDELVELPEEFQKNQGEDGRILYSYLHTCLLYMRFPEVVVTALISAIVDSDAITVKNNMLERKRKLNPEDIDDIFWKHHLMVRSNFHIDWIKLPSLTITMFAQTPVTDANRNSLVTITLGPKDYIQRVDSKHVRFTVTAGSNENAALGISFMARLILTFDLQNARIGFGPGCGCELSTDGYPIISNNDRVLWSPSQLPEQPSTSSSDGTSTLRRSFSRFGSTLRDSARRSSRRLKFNYKKT</sequence>
<keyword evidence="4" id="KW-0064">Aspartyl protease</keyword>
<dbReference type="Proteomes" id="UP000007241">
    <property type="component" value="Unassembled WGS sequence"/>
</dbReference>
<dbReference type="GeneID" id="18238300"/>
<dbReference type="PANTHER" id="PTHR47965:SF12">
    <property type="entry name" value="ASPARTIC PROTEINASE 3-RELATED"/>
    <property type="match status" value="1"/>
</dbReference>
<dbReference type="AlphaFoldDB" id="F4P050"/>
<evidence type="ECO:0000256" key="2">
    <source>
        <dbReference type="ARBA" id="ARBA00022670"/>
    </source>
</evidence>
<dbReference type="InParanoid" id="F4P050"/>
<dbReference type="FunFam" id="2.40.70.10:FF:000017">
    <property type="entry name" value="Uncharacterized protein"/>
    <property type="match status" value="1"/>
</dbReference>
<evidence type="ECO:0000256" key="6">
    <source>
        <dbReference type="ARBA" id="ARBA00023145"/>
    </source>
</evidence>
<evidence type="ECO:0000259" key="8">
    <source>
        <dbReference type="PROSITE" id="PS51767"/>
    </source>
</evidence>
<evidence type="ECO:0000256" key="3">
    <source>
        <dbReference type="ARBA" id="ARBA00022729"/>
    </source>
</evidence>
<keyword evidence="5" id="KW-0378">Hydrolase</keyword>
<dbReference type="PANTHER" id="PTHR47965">
    <property type="entry name" value="ASPARTYL PROTEASE-RELATED"/>
    <property type="match status" value="1"/>
</dbReference>
<keyword evidence="3" id="KW-0732">Signal</keyword>
<dbReference type="InterPro" id="IPR021109">
    <property type="entry name" value="Peptidase_aspartic_dom_sf"/>
</dbReference>
<keyword evidence="6" id="KW-0865">Zymogen</keyword>
<evidence type="ECO:0000256" key="7">
    <source>
        <dbReference type="SAM" id="MobiDB-lite"/>
    </source>
</evidence>
<organism evidence="9 10">
    <name type="scientific">Batrachochytrium dendrobatidis (strain JAM81 / FGSC 10211)</name>
    <name type="common">Frog chytrid fungus</name>
    <dbReference type="NCBI Taxonomy" id="684364"/>
    <lineage>
        <taxon>Eukaryota</taxon>
        <taxon>Fungi</taxon>
        <taxon>Fungi incertae sedis</taxon>
        <taxon>Chytridiomycota</taxon>
        <taxon>Chytridiomycota incertae sedis</taxon>
        <taxon>Chytridiomycetes</taxon>
        <taxon>Rhizophydiales</taxon>
        <taxon>Rhizophydiales incertae sedis</taxon>
        <taxon>Batrachochytrium</taxon>
    </lineage>
</organism>
<dbReference type="OrthoDB" id="2152801at2759"/>
<protein>
    <recommendedName>
        <fullName evidence="8">Peptidase A1 domain-containing protein</fullName>
    </recommendedName>
</protein>
<dbReference type="Pfam" id="PF00026">
    <property type="entry name" value="Asp"/>
    <property type="match status" value="1"/>
</dbReference>
<dbReference type="FunFam" id="2.40.70.10:FF:000101">
    <property type="entry name" value="Uncharacterized protein"/>
    <property type="match status" value="1"/>
</dbReference>
<evidence type="ECO:0000256" key="1">
    <source>
        <dbReference type="ARBA" id="ARBA00007447"/>
    </source>
</evidence>